<dbReference type="EMBL" id="FNRF01000005">
    <property type="protein sequence ID" value="SEA83965.1"/>
    <property type="molecule type" value="Genomic_DNA"/>
</dbReference>
<evidence type="ECO:0000259" key="1">
    <source>
        <dbReference type="Pfam" id="PF00899"/>
    </source>
</evidence>
<reference evidence="2 3" key="1">
    <citation type="submission" date="2016-10" db="EMBL/GenBank/DDBJ databases">
        <authorList>
            <person name="de Groot N.N."/>
        </authorList>
    </citation>
    <scope>NUCLEOTIDE SEQUENCE [LARGE SCALE GENOMIC DNA]</scope>
    <source>
        <strain evidence="2 3">D31d</strain>
    </source>
</reference>
<dbReference type="Proteomes" id="UP000182257">
    <property type="component" value="Unassembled WGS sequence"/>
</dbReference>
<keyword evidence="2" id="KW-0548">Nucleotidyltransferase</keyword>
<dbReference type="GO" id="GO:0005737">
    <property type="term" value="C:cytoplasm"/>
    <property type="evidence" value="ECO:0007669"/>
    <property type="project" value="TreeGrafter"/>
</dbReference>
<dbReference type="PANTHER" id="PTHR10953:SF247">
    <property type="entry name" value="SLL6053 PROTEIN"/>
    <property type="match status" value="1"/>
</dbReference>
<name>A0A1H4EFY2_XYLRU</name>
<evidence type="ECO:0000313" key="2">
    <source>
        <dbReference type="EMBL" id="SEA83965.1"/>
    </source>
</evidence>
<dbReference type="SUPFAM" id="SSF69572">
    <property type="entry name" value="Activating enzymes of the ubiquitin-like proteins"/>
    <property type="match status" value="1"/>
</dbReference>
<dbReference type="PANTHER" id="PTHR10953">
    <property type="entry name" value="UBIQUITIN-ACTIVATING ENZYME E1"/>
    <property type="match status" value="1"/>
</dbReference>
<dbReference type="GO" id="GO:0004792">
    <property type="term" value="F:thiosulfate-cyanide sulfurtransferase activity"/>
    <property type="evidence" value="ECO:0007669"/>
    <property type="project" value="TreeGrafter"/>
</dbReference>
<dbReference type="Gene3D" id="3.40.50.720">
    <property type="entry name" value="NAD(P)-binding Rossmann-like Domain"/>
    <property type="match status" value="1"/>
</dbReference>
<evidence type="ECO:0000313" key="3">
    <source>
        <dbReference type="Proteomes" id="UP000182257"/>
    </source>
</evidence>
<dbReference type="InterPro" id="IPR045886">
    <property type="entry name" value="ThiF/MoeB/HesA"/>
</dbReference>
<accession>A0A1H4EFY2</accession>
<keyword evidence="2" id="KW-0808">Transferase</keyword>
<proteinExistence type="predicted"/>
<organism evidence="2 3">
    <name type="scientific">Xylanibacter ruminicola</name>
    <name type="common">Prevotella ruminicola</name>
    <dbReference type="NCBI Taxonomy" id="839"/>
    <lineage>
        <taxon>Bacteria</taxon>
        <taxon>Pseudomonadati</taxon>
        <taxon>Bacteroidota</taxon>
        <taxon>Bacteroidia</taxon>
        <taxon>Bacteroidales</taxon>
        <taxon>Prevotellaceae</taxon>
        <taxon>Xylanibacter</taxon>
    </lineage>
</organism>
<gene>
    <name evidence="2" type="ORF">SAMN05216462_2800</name>
</gene>
<dbReference type="AlphaFoldDB" id="A0A1H4EFY2"/>
<dbReference type="GO" id="GO:0008641">
    <property type="term" value="F:ubiquitin-like modifier activating enzyme activity"/>
    <property type="evidence" value="ECO:0007669"/>
    <property type="project" value="InterPro"/>
</dbReference>
<sequence length="368" mass="40734">MLNQNQISSANIMVVGCGALGNEVLKNLVLMGVTHITVVDFDIVETGNLSRSILFTKADAEQRRLKIDVVAERLKQLNPDIDMTTICGDIAYNVGLGLIKQMDVIIGCVDSRWARFCINRLAMRAGKPWVDGGIDGLEGTARVFMPGKNCYACNLGPEGLKDLARRMPCSGIIRRQEQAGSAPTTSIVASVIGAIQVQEALKLIQPEFGTSLCGRMFYYEGQHMEVHTAQYEAYDDDCAEHECWHPISHTKADVDTCVQQALHIWEQELGADEVELCLANDCFVDYVSRRDNDERTMVMCPGHKVEEMVEHNNTLCGLSSAALYQNEYKHITAAFPYPDLTLQQLGIPSNDVVHVVANGKDYYLALSK</sequence>
<dbReference type="InterPro" id="IPR000594">
    <property type="entry name" value="ThiF_NAD_FAD-bd"/>
</dbReference>
<dbReference type="GO" id="GO:0016779">
    <property type="term" value="F:nucleotidyltransferase activity"/>
    <property type="evidence" value="ECO:0007669"/>
    <property type="project" value="UniProtKB-KW"/>
</dbReference>
<dbReference type="InterPro" id="IPR035985">
    <property type="entry name" value="Ubiquitin-activating_enz"/>
</dbReference>
<feature type="domain" description="THIF-type NAD/FAD binding fold" evidence="1">
    <location>
        <begin position="3"/>
        <end position="238"/>
    </location>
</feature>
<dbReference type="Pfam" id="PF00899">
    <property type="entry name" value="ThiF"/>
    <property type="match status" value="1"/>
</dbReference>
<protein>
    <submittedName>
        <fullName evidence="2">Adenylyltransferase and sulfurtransferase</fullName>
    </submittedName>
</protein>